<keyword evidence="1" id="KW-0378">Hydrolase</keyword>
<keyword evidence="4" id="KW-1185">Reference proteome</keyword>
<dbReference type="PRINTS" id="PR00412">
    <property type="entry name" value="EPOXHYDRLASE"/>
</dbReference>
<accession>A0A9P8RMK7</accession>
<reference evidence="3" key="1">
    <citation type="submission" date="2021-03" db="EMBL/GenBank/DDBJ databases">
        <title>Comparative genomics and phylogenomic investigation of the class Geoglossomycetes provide insights into ecological specialization and systematics.</title>
        <authorList>
            <person name="Melie T."/>
            <person name="Pirro S."/>
            <person name="Miller A.N."/>
            <person name="Quandt A."/>
        </authorList>
    </citation>
    <scope>NUCLEOTIDE SEQUENCE</scope>
    <source>
        <strain evidence="3">CAQ_001_2017</strain>
    </source>
</reference>
<sequence>MSIANPPQNIAMATTTATTTTHYLKLSNATIFYRTAGSPTKSTILLLHGFPTSSHMFRNLIPILSQQYHVVAPDFPSFGFTTPAANYEYTFANIAVTLGEFLDALSIKSFGMYIFDYGAPIGLRLALSRPHAVRALIVQNGNAYNEGLGEALKEPFSQAWASGSKEDRDMLSANFLSYEATKAQYDLGTAHPERIAPESYTLDYALLNTPERREIMLDLFMDYKTNVELYPKFQEWLRSSQVPTLVAWGKNDIFFIPPGGEAYKKDVPEAEIHMLDAGHFAGETETEEIGGLILSFLKKNAI</sequence>
<comment type="caution">
    <text evidence="3">The sequence shown here is derived from an EMBL/GenBank/DDBJ whole genome shotgun (WGS) entry which is preliminary data.</text>
</comment>
<gene>
    <name evidence="3" type="ORF">GP486_005266</name>
</gene>
<dbReference type="SUPFAM" id="SSF53474">
    <property type="entry name" value="alpha/beta-Hydrolases"/>
    <property type="match status" value="1"/>
</dbReference>
<dbReference type="PANTHER" id="PTHR42977">
    <property type="entry name" value="HYDROLASE-RELATED"/>
    <property type="match status" value="1"/>
</dbReference>
<evidence type="ECO:0000259" key="2">
    <source>
        <dbReference type="Pfam" id="PF00561"/>
    </source>
</evidence>
<protein>
    <recommendedName>
        <fullName evidence="2">AB hydrolase-1 domain-containing protein</fullName>
    </recommendedName>
</protein>
<dbReference type="InterPro" id="IPR000073">
    <property type="entry name" value="AB_hydrolase_1"/>
</dbReference>
<name>A0A9P8RMK7_9PEZI</name>
<dbReference type="PANTHER" id="PTHR42977:SF3">
    <property type="entry name" value="AB HYDROLASE-1 DOMAIN-CONTAINING PROTEIN"/>
    <property type="match status" value="1"/>
</dbReference>
<proteinExistence type="predicted"/>
<dbReference type="EMBL" id="JAGHQM010000964">
    <property type="protein sequence ID" value="KAH0556945.1"/>
    <property type="molecule type" value="Genomic_DNA"/>
</dbReference>
<dbReference type="Proteomes" id="UP000750711">
    <property type="component" value="Unassembled WGS sequence"/>
</dbReference>
<dbReference type="Pfam" id="PF00561">
    <property type="entry name" value="Abhydrolase_1"/>
    <property type="match status" value="1"/>
</dbReference>
<dbReference type="InterPro" id="IPR029058">
    <property type="entry name" value="AB_hydrolase_fold"/>
</dbReference>
<dbReference type="Gene3D" id="3.40.50.1820">
    <property type="entry name" value="alpha/beta hydrolase"/>
    <property type="match status" value="1"/>
</dbReference>
<evidence type="ECO:0000313" key="3">
    <source>
        <dbReference type="EMBL" id="KAH0556945.1"/>
    </source>
</evidence>
<dbReference type="InterPro" id="IPR051340">
    <property type="entry name" value="Haloalkane_dehalogenase"/>
</dbReference>
<organism evidence="3 4">
    <name type="scientific">Trichoglossum hirsutum</name>
    <dbReference type="NCBI Taxonomy" id="265104"/>
    <lineage>
        <taxon>Eukaryota</taxon>
        <taxon>Fungi</taxon>
        <taxon>Dikarya</taxon>
        <taxon>Ascomycota</taxon>
        <taxon>Pezizomycotina</taxon>
        <taxon>Geoglossomycetes</taxon>
        <taxon>Geoglossales</taxon>
        <taxon>Geoglossaceae</taxon>
        <taxon>Trichoglossum</taxon>
    </lineage>
</organism>
<evidence type="ECO:0000313" key="4">
    <source>
        <dbReference type="Proteomes" id="UP000750711"/>
    </source>
</evidence>
<feature type="domain" description="AB hydrolase-1" evidence="2">
    <location>
        <begin position="43"/>
        <end position="284"/>
    </location>
</feature>
<evidence type="ECO:0000256" key="1">
    <source>
        <dbReference type="ARBA" id="ARBA00022801"/>
    </source>
</evidence>
<dbReference type="InterPro" id="IPR000639">
    <property type="entry name" value="Epox_hydrolase-like"/>
</dbReference>
<dbReference type="AlphaFoldDB" id="A0A9P8RMK7"/>
<dbReference type="GO" id="GO:0004301">
    <property type="term" value="F:epoxide hydrolase activity"/>
    <property type="evidence" value="ECO:0007669"/>
    <property type="project" value="TreeGrafter"/>
</dbReference>